<dbReference type="RefSeq" id="XP_052945877.1">
    <property type="nucleotide sequence ID" value="XM_053093091.1"/>
</dbReference>
<dbReference type="InterPro" id="IPR037647">
    <property type="entry name" value="HIRIP3"/>
</dbReference>
<dbReference type="AlphaFoldDB" id="A0AA38H855"/>
<dbReference type="GO" id="GO:0005634">
    <property type="term" value="C:nucleus"/>
    <property type="evidence" value="ECO:0007669"/>
    <property type="project" value="TreeGrafter"/>
</dbReference>
<sequence length="321" mass="34622">MDDSKLPQLKRAVRHLVQAAAEPDGAMDKGEFTFQSARAEVTRILGLDEGALDGRWKKVVKEEVNLALEALDDDTDGAFSSTVQDVPKAAKASPKISTSKTKKSTQPVKTEREPAPKAKVKRRQPTPEVAAVSEGEPSKSESDEESDMSSVYDAPVKEKKKRKSTDGTAGKAAKGKKPRTRKDPNEGLSPEERKIADLKRIVHGCGTVKKWAKEFEGMTTAKSQISHLKRILSDLGMEGTPTLAKAKTIKRDKEEAAELKDIQAYEAERGRSAPGRPSRTAARATKAQAAAEGSDDDGEEREPGATDAVLAFLGSPSDDSD</sequence>
<organism evidence="2 3">
    <name type="scientific">Dioszegia hungarica</name>
    <dbReference type="NCBI Taxonomy" id="4972"/>
    <lineage>
        <taxon>Eukaryota</taxon>
        <taxon>Fungi</taxon>
        <taxon>Dikarya</taxon>
        <taxon>Basidiomycota</taxon>
        <taxon>Agaricomycotina</taxon>
        <taxon>Tremellomycetes</taxon>
        <taxon>Tremellales</taxon>
        <taxon>Bulleribasidiaceae</taxon>
        <taxon>Dioszegia</taxon>
    </lineage>
</organism>
<dbReference type="PANTHER" id="PTHR15410">
    <property type="entry name" value="HIRA-INTERACTING PROTEIN 3"/>
    <property type="match status" value="1"/>
</dbReference>
<gene>
    <name evidence="2" type="ORF">MKK02DRAFT_44801</name>
</gene>
<dbReference type="GeneID" id="77732296"/>
<accession>A0AA38H855</accession>
<feature type="region of interest" description="Disordered" evidence="1">
    <location>
        <begin position="72"/>
        <end position="196"/>
    </location>
</feature>
<feature type="compositionally biased region" description="Basic and acidic residues" evidence="1">
    <location>
        <begin position="181"/>
        <end position="196"/>
    </location>
</feature>
<dbReference type="EMBL" id="JAKWFO010000005">
    <property type="protein sequence ID" value="KAI9636100.1"/>
    <property type="molecule type" value="Genomic_DNA"/>
</dbReference>
<feature type="compositionally biased region" description="Basic and acidic residues" evidence="1">
    <location>
        <begin position="254"/>
        <end position="271"/>
    </location>
</feature>
<evidence type="ECO:0000313" key="2">
    <source>
        <dbReference type="EMBL" id="KAI9636100.1"/>
    </source>
</evidence>
<reference evidence="2" key="1">
    <citation type="journal article" date="2022" name="G3 (Bethesda)">
        <title>High quality genome of the basidiomycete yeast Dioszegia hungarica PDD-24b-2 isolated from cloud water.</title>
        <authorList>
            <person name="Jarrige D."/>
            <person name="Haridas S."/>
            <person name="Bleykasten-Grosshans C."/>
            <person name="Joly M."/>
            <person name="Nadalig T."/>
            <person name="Sancelme M."/>
            <person name="Vuilleumier S."/>
            <person name="Grigoriev I.V."/>
            <person name="Amato P."/>
            <person name="Bringel F."/>
        </authorList>
    </citation>
    <scope>NUCLEOTIDE SEQUENCE</scope>
    <source>
        <strain evidence="2">PDD-24b-2</strain>
    </source>
</reference>
<feature type="compositionally biased region" description="Low complexity" evidence="1">
    <location>
        <begin position="279"/>
        <end position="291"/>
    </location>
</feature>
<keyword evidence="3" id="KW-1185">Reference proteome</keyword>
<proteinExistence type="predicted"/>
<comment type="caution">
    <text evidence="2">The sequence shown here is derived from an EMBL/GenBank/DDBJ whole genome shotgun (WGS) entry which is preliminary data.</text>
</comment>
<feature type="region of interest" description="Disordered" evidence="1">
    <location>
        <begin position="254"/>
        <end position="321"/>
    </location>
</feature>
<evidence type="ECO:0000256" key="1">
    <source>
        <dbReference type="SAM" id="MobiDB-lite"/>
    </source>
</evidence>
<dbReference type="PANTHER" id="PTHR15410:SF2">
    <property type="entry name" value="HIRA-INTERACTING PROTEIN 3"/>
    <property type="match status" value="1"/>
</dbReference>
<dbReference type="Proteomes" id="UP001164286">
    <property type="component" value="Unassembled WGS sequence"/>
</dbReference>
<feature type="compositionally biased region" description="Low complexity" evidence="1">
    <location>
        <begin position="87"/>
        <end position="108"/>
    </location>
</feature>
<name>A0AA38H855_9TREE</name>
<protein>
    <submittedName>
        <fullName evidence="2">Uncharacterized protein</fullName>
    </submittedName>
</protein>
<evidence type="ECO:0000313" key="3">
    <source>
        <dbReference type="Proteomes" id="UP001164286"/>
    </source>
</evidence>